<feature type="domain" description="HTH merR-type" evidence="2">
    <location>
        <begin position="12"/>
        <end position="80"/>
    </location>
</feature>
<dbReference type="PANTHER" id="PTHR30204:SF58">
    <property type="entry name" value="HTH-TYPE TRANSCRIPTIONAL REGULATOR YFMP"/>
    <property type="match status" value="1"/>
</dbReference>
<evidence type="ECO:0000259" key="2">
    <source>
        <dbReference type="PROSITE" id="PS50937"/>
    </source>
</evidence>
<keyword evidence="1 3" id="KW-0238">DNA-binding</keyword>
<evidence type="ECO:0000313" key="3">
    <source>
        <dbReference type="EMBL" id="NYI46066.1"/>
    </source>
</evidence>
<dbReference type="EMBL" id="JACBZM010000001">
    <property type="protein sequence ID" value="NYI46066.1"/>
    <property type="molecule type" value="Genomic_DNA"/>
</dbReference>
<dbReference type="GO" id="GO:0003700">
    <property type="term" value="F:DNA-binding transcription factor activity"/>
    <property type="evidence" value="ECO:0007669"/>
    <property type="project" value="InterPro"/>
</dbReference>
<dbReference type="PANTHER" id="PTHR30204">
    <property type="entry name" value="REDOX-CYCLING DRUG-SENSING TRANSCRIPTIONAL ACTIVATOR SOXR"/>
    <property type="match status" value="1"/>
</dbReference>
<organism evidence="3 5">
    <name type="scientific">Nocardioides aromaticivorans</name>
    <dbReference type="NCBI Taxonomy" id="200618"/>
    <lineage>
        <taxon>Bacteria</taxon>
        <taxon>Bacillati</taxon>
        <taxon>Actinomycetota</taxon>
        <taxon>Actinomycetes</taxon>
        <taxon>Propionibacteriales</taxon>
        <taxon>Nocardioidaceae</taxon>
        <taxon>Nocardioides</taxon>
    </lineage>
</organism>
<dbReference type="SMART" id="SM00422">
    <property type="entry name" value="HTH_MERR"/>
    <property type="match status" value="1"/>
</dbReference>
<gene>
    <name evidence="3" type="ORF">BJ993_003146</name>
    <name evidence="4" type="ORF">CFH99_06145</name>
</gene>
<dbReference type="Proteomes" id="UP000562045">
    <property type="component" value="Unassembled WGS sequence"/>
</dbReference>
<accession>A0A7Z0CLS3</accession>
<dbReference type="PROSITE" id="PS50937">
    <property type="entry name" value="HTH_MERR_2"/>
    <property type="match status" value="1"/>
</dbReference>
<dbReference type="Proteomes" id="UP000662818">
    <property type="component" value="Chromosome"/>
</dbReference>
<reference evidence="4 6" key="1">
    <citation type="submission" date="2017-06" db="EMBL/GenBank/DDBJ databases">
        <title>Complete Genome Sequence of the Soil Carbazole-Degrading Bacterium Nocardioides aromaticivorans IC177.</title>
        <authorList>
            <person name="Vejarano F."/>
            <person name="Suzuki-Minakuchi C."/>
            <person name="Ohtsubo Y."/>
            <person name="Tsuda M."/>
            <person name="Okada K."/>
            <person name="Nojiri H."/>
        </authorList>
    </citation>
    <scope>NUCLEOTIDE SEQUENCE [LARGE SCALE GENOMIC DNA]</scope>
    <source>
        <strain evidence="4 6">IC177</strain>
    </source>
</reference>
<dbReference type="SUPFAM" id="SSF46955">
    <property type="entry name" value="Putative DNA-binding domain"/>
    <property type="match status" value="1"/>
</dbReference>
<dbReference type="Gene3D" id="1.10.1660.10">
    <property type="match status" value="1"/>
</dbReference>
<protein>
    <submittedName>
        <fullName evidence="3">DNA-binding transcriptional MerR regulator</fullName>
    </submittedName>
    <submittedName>
        <fullName evidence="4">MerR family DNA-binding transcriptional regulator</fullName>
    </submittedName>
</protein>
<dbReference type="InterPro" id="IPR009061">
    <property type="entry name" value="DNA-bd_dom_put_sf"/>
</dbReference>
<keyword evidence="6" id="KW-1185">Reference proteome</keyword>
<dbReference type="GO" id="GO:0003677">
    <property type="term" value="F:DNA binding"/>
    <property type="evidence" value="ECO:0007669"/>
    <property type="project" value="UniProtKB-KW"/>
</dbReference>
<proteinExistence type="predicted"/>
<evidence type="ECO:0000256" key="1">
    <source>
        <dbReference type="ARBA" id="ARBA00023125"/>
    </source>
</evidence>
<sequence>MNQAQREHRRGVFAISVAADLTSLQIQNIRVYERRGLLEPARSEGGTRLYSRADIETLHRIRDLLADGLNLAGIAKVLELEAEVARLKARLADRR</sequence>
<evidence type="ECO:0000313" key="6">
    <source>
        <dbReference type="Proteomes" id="UP000662818"/>
    </source>
</evidence>
<reference evidence="3 5" key="2">
    <citation type="submission" date="2020-07" db="EMBL/GenBank/DDBJ databases">
        <title>Sequencing the genomes of 1000 actinobacteria strains.</title>
        <authorList>
            <person name="Klenk H.-P."/>
        </authorList>
    </citation>
    <scope>NUCLEOTIDE SEQUENCE [LARGE SCALE GENOMIC DNA]</scope>
    <source>
        <strain evidence="3 5">DSM 15131</strain>
    </source>
</reference>
<evidence type="ECO:0000313" key="5">
    <source>
        <dbReference type="Proteomes" id="UP000562045"/>
    </source>
</evidence>
<dbReference type="InterPro" id="IPR000551">
    <property type="entry name" value="MerR-type_HTH_dom"/>
</dbReference>
<dbReference type="Pfam" id="PF13411">
    <property type="entry name" value="MerR_1"/>
    <property type="match status" value="1"/>
</dbReference>
<dbReference type="EMBL" id="CP022295">
    <property type="protein sequence ID" value="QSR25201.1"/>
    <property type="molecule type" value="Genomic_DNA"/>
</dbReference>
<dbReference type="InterPro" id="IPR047057">
    <property type="entry name" value="MerR_fam"/>
</dbReference>
<dbReference type="AlphaFoldDB" id="A0A7Z0CLS3"/>
<evidence type="ECO:0000313" key="4">
    <source>
        <dbReference type="EMBL" id="QSR25201.1"/>
    </source>
</evidence>
<dbReference type="RefSeq" id="WP_179649851.1">
    <property type="nucleotide sequence ID" value="NZ_CP022295.1"/>
</dbReference>
<name>A0A7Z0CLS3_9ACTN</name>